<reference evidence="2" key="1">
    <citation type="submission" date="2020-08" db="EMBL/GenBank/DDBJ databases">
        <title>Multicomponent nature underlies the extraordinary mechanical properties of spider dragline silk.</title>
        <authorList>
            <person name="Kono N."/>
            <person name="Nakamura H."/>
            <person name="Mori M."/>
            <person name="Yoshida Y."/>
            <person name="Ohtoshi R."/>
            <person name="Malay A.D."/>
            <person name="Moran D.A.P."/>
            <person name="Tomita M."/>
            <person name="Numata K."/>
            <person name="Arakawa K."/>
        </authorList>
    </citation>
    <scope>NUCLEOTIDE SEQUENCE</scope>
</reference>
<dbReference type="AlphaFoldDB" id="A0A8X6Q329"/>
<proteinExistence type="predicted"/>
<evidence type="ECO:0000256" key="1">
    <source>
        <dbReference type="SAM" id="SignalP"/>
    </source>
</evidence>
<dbReference type="EMBL" id="BMAW01026424">
    <property type="protein sequence ID" value="GFT97308.1"/>
    <property type="molecule type" value="Genomic_DNA"/>
</dbReference>
<evidence type="ECO:0000313" key="2">
    <source>
        <dbReference type="EMBL" id="GFT97308.1"/>
    </source>
</evidence>
<name>A0A8X6Q329_NEPPI</name>
<feature type="chain" id="PRO_5036475196" evidence="1">
    <location>
        <begin position="21"/>
        <end position="111"/>
    </location>
</feature>
<sequence length="111" mass="12890">MFCFAINPVELSVLFQLTGATWIQCSQVCPNKQRSSKSHMHIVYAFVNRPIKLLRFHLLIYIISNQYKYTHTLEQHEDSSHISMLYYTGGFLGSTPKLEVRMLTTDRTSCN</sequence>
<organism evidence="2 3">
    <name type="scientific">Nephila pilipes</name>
    <name type="common">Giant wood spider</name>
    <name type="synonym">Nephila maculata</name>
    <dbReference type="NCBI Taxonomy" id="299642"/>
    <lineage>
        <taxon>Eukaryota</taxon>
        <taxon>Metazoa</taxon>
        <taxon>Ecdysozoa</taxon>
        <taxon>Arthropoda</taxon>
        <taxon>Chelicerata</taxon>
        <taxon>Arachnida</taxon>
        <taxon>Araneae</taxon>
        <taxon>Araneomorphae</taxon>
        <taxon>Entelegynae</taxon>
        <taxon>Araneoidea</taxon>
        <taxon>Nephilidae</taxon>
        <taxon>Nephila</taxon>
    </lineage>
</organism>
<protein>
    <submittedName>
        <fullName evidence="2">Uncharacterized protein</fullName>
    </submittedName>
</protein>
<comment type="caution">
    <text evidence="2">The sequence shown here is derived from an EMBL/GenBank/DDBJ whole genome shotgun (WGS) entry which is preliminary data.</text>
</comment>
<keyword evidence="3" id="KW-1185">Reference proteome</keyword>
<evidence type="ECO:0000313" key="3">
    <source>
        <dbReference type="Proteomes" id="UP000887013"/>
    </source>
</evidence>
<dbReference type="Proteomes" id="UP000887013">
    <property type="component" value="Unassembled WGS sequence"/>
</dbReference>
<accession>A0A8X6Q329</accession>
<feature type="signal peptide" evidence="1">
    <location>
        <begin position="1"/>
        <end position="20"/>
    </location>
</feature>
<gene>
    <name evidence="2" type="ORF">NPIL_504641</name>
</gene>
<keyword evidence="1" id="KW-0732">Signal</keyword>